<organism evidence="2 3">
    <name type="scientific">Aquincola agrisoli</name>
    <dbReference type="NCBI Taxonomy" id="3119538"/>
    <lineage>
        <taxon>Bacteria</taxon>
        <taxon>Pseudomonadati</taxon>
        <taxon>Pseudomonadota</taxon>
        <taxon>Betaproteobacteria</taxon>
        <taxon>Burkholderiales</taxon>
        <taxon>Sphaerotilaceae</taxon>
        <taxon>Aquincola</taxon>
    </lineage>
</organism>
<proteinExistence type="predicted"/>
<dbReference type="Proteomes" id="UP001336250">
    <property type="component" value="Unassembled WGS sequence"/>
</dbReference>
<dbReference type="GO" id="GO:0032259">
    <property type="term" value="P:methylation"/>
    <property type="evidence" value="ECO:0007669"/>
    <property type="project" value="UniProtKB-KW"/>
</dbReference>
<dbReference type="RefSeq" id="WP_332291494.1">
    <property type="nucleotide sequence ID" value="NZ_JAZIBG010000036.1"/>
</dbReference>
<dbReference type="InterPro" id="IPR013216">
    <property type="entry name" value="Methyltransf_11"/>
</dbReference>
<evidence type="ECO:0000313" key="2">
    <source>
        <dbReference type="EMBL" id="MEF7616118.1"/>
    </source>
</evidence>
<keyword evidence="2" id="KW-0808">Transferase</keyword>
<dbReference type="InterPro" id="IPR029063">
    <property type="entry name" value="SAM-dependent_MTases_sf"/>
</dbReference>
<gene>
    <name evidence="2" type="ORF">V4F39_19545</name>
</gene>
<feature type="domain" description="Methyltransferase type 11" evidence="1">
    <location>
        <begin position="42"/>
        <end position="127"/>
    </location>
</feature>
<keyword evidence="2" id="KW-0489">Methyltransferase</keyword>
<dbReference type="SUPFAM" id="SSF53335">
    <property type="entry name" value="S-adenosyl-L-methionine-dependent methyltransferases"/>
    <property type="match status" value="1"/>
</dbReference>
<evidence type="ECO:0000259" key="1">
    <source>
        <dbReference type="Pfam" id="PF08241"/>
    </source>
</evidence>
<sequence>MARDIEDYTAQYQRLPFEPLQAAYRRRRVLAEIARHRPRRLLEIGCGHLPLFTDLPDMACTVIEPAPMFASNARELAACRTDVRVIQAYAESCDFPPAEPTFDMVVLGCVLHEVDDPQALLAAARRFCVADTVLHVNVPNAHSLHRLLAVAMGLIPAADVMSDTQRTMQQRGIYDMSSLSEELACAGFAVLEHGSLFVKPFTHGQMQELVDLGFLTPALLEGFDRLVEQLPDLGSEIWANARIQHV</sequence>
<dbReference type="AlphaFoldDB" id="A0AAW9QID5"/>
<evidence type="ECO:0000313" key="3">
    <source>
        <dbReference type="Proteomes" id="UP001336250"/>
    </source>
</evidence>
<dbReference type="GO" id="GO:0008757">
    <property type="term" value="F:S-adenosylmethionine-dependent methyltransferase activity"/>
    <property type="evidence" value="ECO:0007669"/>
    <property type="project" value="InterPro"/>
</dbReference>
<comment type="caution">
    <text evidence="2">The sequence shown here is derived from an EMBL/GenBank/DDBJ whole genome shotgun (WGS) entry which is preliminary data.</text>
</comment>
<dbReference type="Pfam" id="PF08241">
    <property type="entry name" value="Methyltransf_11"/>
    <property type="match status" value="1"/>
</dbReference>
<accession>A0AAW9QID5</accession>
<dbReference type="CDD" id="cd02440">
    <property type="entry name" value="AdoMet_MTases"/>
    <property type="match status" value="1"/>
</dbReference>
<protein>
    <submittedName>
        <fullName evidence="2">Methyltransferase domain-containing protein</fullName>
    </submittedName>
</protein>
<keyword evidence="3" id="KW-1185">Reference proteome</keyword>
<name>A0AAW9QID5_9BURK</name>
<dbReference type="Gene3D" id="3.40.50.150">
    <property type="entry name" value="Vaccinia Virus protein VP39"/>
    <property type="match status" value="1"/>
</dbReference>
<dbReference type="EMBL" id="JAZIBG010000036">
    <property type="protein sequence ID" value="MEF7616118.1"/>
    <property type="molecule type" value="Genomic_DNA"/>
</dbReference>
<reference evidence="2 3" key="1">
    <citation type="submission" date="2024-02" db="EMBL/GenBank/DDBJ databases">
        <title>Genome sequence of Aquincola sp. MAHUQ-54.</title>
        <authorList>
            <person name="Huq M.A."/>
        </authorList>
    </citation>
    <scope>NUCLEOTIDE SEQUENCE [LARGE SCALE GENOMIC DNA]</scope>
    <source>
        <strain evidence="2 3">MAHUQ-54</strain>
    </source>
</reference>